<dbReference type="InParanoid" id="A0A517SES6"/>
<name>A0A517SES6_9PLAN</name>
<evidence type="ECO:0000313" key="2">
    <source>
        <dbReference type="Proteomes" id="UP000315700"/>
    </source>
</evidence>
<gene>
    <name evidence="1" type="ORF">Pan44_26710</name>
</gene>
<dbReference type="RefSeq" id="WP_145030475.1">
    <property type="nucleotide sequence ID" value="NZ_CP036271.1"/>
</dbReference>
<dbReference type="EMBL" id="CP036271">
    <property type="protein sequence ID" value="QDT54636.1"/>
    <property type="molecule type" value="Genomic_DNA"/>
</dbReference>
<protein>
    <submittedName>
        <fullName evidence="1">Uncharacterized protein</fullName>
    </submittedName>
</protein>
<dbReference type="AlphaFoldDB" id="A0A517SES6"/>
<dbReference type="KEGG" id="ccos:Pan44_26710"/>
<dbReference type="OrthoDB" id="283895at2"/>
<organism evidence="1 2">
    <name type="scientific">Caulifigura coniformis</name>
    <dbReference type="NCBI Taxonomy" id="2527983"/>
    <lineage>
        <taxon>Bacteria</taxon>
        <taxon>Pseudomonadati</taxon>
        <taxon>Planctomycetota</taxon>
        <taxon>Planctomycetia</taxon>
        <taxon>Planctomycetales</taxon>
        <taxon>Planctomycetaceae</taxon>
        <taxon>Caulifigura</taxon>
    </lineage>
</organism>
<accession>A0A517SES6</accession>
<sequence length="205" mass="23897">MRFKAQRPHIYAVTRNFFDRDKIIRRLTAAKARIYMRIGALVRKIAQNSMKPYRRKKVSELTDEQRQLYRIRARELQPRDARGRLMPMPPEQKARVRNELRSLRPLHTEPEPGKPPRVGLGLLQQHIYFSADPDRDAVVIGPINLPGLKAAEALEYGGEVRKFNPFAGRTVTYRFRAFPYMRPALDKAQGRYVDLFRDALALSRV</sequence>
<keyword evidence="2" id="KW-1185">Reference proteome</keyword>
<dbReference type="Proteomes" id="UP000315700">
    <property type="component" value="Chromosome"/>
</dbReference>
<evidence type="ECO:0000313" key="1">
    <source>
        <dbReference type="EMBL" id="QDT54636.1"/>
    </source>
</evidence>
<reference evidence="1 2" key="1">
    <citation type="submission" date="2019-02" db="EMBL/GenBank/DDBJ databases">
        <title>Deep-cultivation of Planctomycetes and their phenomic and genomic characterization uncovers novel biology.</title>
        <authorList>
            <person name="Wiegand S."/>
            <person name="Jogler M."/>
            <person name="Boedeker C."/>
            <person name="Pinto D."/>
            <person name="Vollmers J."/>
            <person name="Rivas-Marin E."/>
            <person name="Kohn T."/>
            <person name="Peeters S.H."/>
            <person name="Heuer A."/>
            <person name="Rast P."/>
            <person name="Oberbeckmann S."/>
            <person name="Bunk B."/>
            <person name="Jeske O."/>
            <person name="Meyerdierks A."/>
            <person name="Storesund J.E."/>
            <person name="Kallscheuer N."/>
            <person name="Luecker S."/>
            <person name="Lage O.M."/>
            <person name="Pohl T."/>
            <person name="Merkel B.J."/>
            <person name="Hornburger P."/>
            <person name="Mueller R.-W."/>
            <person name="Bruemmer F."/>
            <person name="Labrenz M."/>
            <person name="Spormann A.M."/>
            <person name="Op den Camp H."/>
            <person name="Overmann J."/>
            <person name="Amann R."/>
            <person name="Jetten M.S.M."/>
            <person name="Mascher T."/>
            <person name="Medema M.H."/>
            <person name="Devos D.P."/>
            <person name="Kaster A.-K."/>
            <person name="Ovreas L."/>
            <person name="Rohde M."/>
            <person name="Galperin M.Y."/>
            <person name="Jogler C."/>
        </authorList>
    </citation>
    <scope>NUCLEOTIDE SEQUENCE [LARGE SCALE GENOMIC DNA]</scope>
    <source>
        <strain evidence="1 2">Pan44</strain>
    </source>
</reference>
<proteinExistence type="predicted"/>